<accession>A0A1Z5KEK2</accession>
<keyword evidence="1" id="KW-1133">Transmembrane helix</keyword>
<dbReference type="EMBL" id="BDSP01000207">
    <property type="protein sequence ID" value="GAX24378.1"/>
    <property type="molecule type" value="Genomic_DNA"/>
</dbReference>
<dbReference type="AlphaFoldDB" id="A0A1Z5KEK2"/>
<name>A0A1Z5KEK2_FISSO</name>
<evidence type="ECO:0000313" key="3">
    <source>
        <dbReference type="Proteomes" id="UP000198406"/>
    </source>
</evidence>
<dbReference type="Proteomes" id="UP000198406">
    <property type="component" value="Unassembled WGS sequence"/>
</dbReference>
<protein>
    <submittedName>
        <fullName evidence="2">Uncharacterized protein</fullName>
    </submittedName>
</protein>
<keyword evidence="3" id="KW-1185">Reference proteome</keyword>
<reference evidence="2 3" key="1">
    <citation type="journal article" date="2015" name="Plant Cell">
        <title>Oil accumulation by the oleaginous diatom Fistulifera solaris as revealed by the genome and transcriptome.</title>
        <authorList>
            <person name="Tanaka T."/>
            <person name="Maeda Y."/>
            <person name="Veluchamy A."/>
            <person name="Tanaka M."/>
            <person name="Abida H."/>
            <person name="Marechal E."/>
            <person name="Bowler C."/>
            <person name="Muto M."/>
            <person name="Sunaga Y."/>
            <person name="Tanaka M."/>
            <person name="Yoshino T."/>
            <person name="Taniguchi T."/>
            <person name="Fukuda Y."/>
            <person name="Nemoto M."/>
            <person name="Matsumoto M."/>
            <person name="Wong P.S."/>
            <person name="Aburatani S."/>
            <person name="Fujibuchi W."/>
        </authorList>
    </citation>
    <scope>NUCLEOTIDE SEQUENCE [LARGE SCALE GENOMIC DNA]</scope>
    <source>
        <strain evidence="2 3">JPCC DA0580</strain>
    </source>
</reference>
<keyword evidence="1" id="KW-0472">Membrane</keyword>
<dbReference type="OrthoDB" id="427138at2759"/>
<evidence type="ECO:0000256" key="1">
    <source>
        <dbReference type="SAM" id="Phobius"/>
    </source>
</evidence>
<evidence type="ECO:0000313" key="2">
    <source>
        <dbReference type="EMBL" id="GAX24378.1"/>
    </source>
</evidence>
<proteinExistence type="predicted"/>
<feature type="transmembrane region" description="Helical" evidence="1">
    <location>
        <begin position="217"/>
        <end position="237"/>
    </location>
</feature>
<comment type="caution">
    <text evidence="2">The sequence shown here is derived from an EMBL/GenBank/DDBJ whole genome shotgun (WGS) entry which is preliminary data.</text>
</comment>
<organism evidence="2 3">
    <name type="scientific">Fistulifera solaris</name>
    <name type="common">Oleaginous diatom</name>
    <dbReference type="NCBI Taxonomy" id="1519565"/>
    <lineage>
        <taxon>Eukaryota</taxon>
        <taxon>Sar</taxon>
        <taxon>Stramenopiles</taxon>
        <taxon>Ochrophyta</taxon>
        <taxon>Bacillariophyta</taxon>
        <taxon>Bacillariophyceae</taxon>
        <taxon>Bacillariophycidae</taxon>
        <taxon>Naviculales</taxon>
        <taxon>Naviculaceae</taxon>
        <taxon>Fistulifera</taxon>
    </lineage>
</organism>
<feature type="transmembrane region" description="Helical" evidence="1">
    <location>
        <begin position="157"/>
        <end position="179"/>
    </location>
</feature>
<gene>
    <name evidence="2" type="ORF">FisN_4Lh501</name>
</gene>
<feature type="transmembrane region" description="Helical" evidence="1">
    <location>
        <begin position="56"/>
        <end position="77"/>
    </location>
</feature>
<sequence length="321" mass="35749">MKKERDPKKTLSAAASALQSIAKPAVQFLTFVIPHVILLSKAAYNYYERLPQNALLFIYGFVICFFGGTFPVLFAALQAAEHSGRNAVVLAVSDLANEAIVIIEESKKDDDKDEDKDGKRDVDQISNSEFIARKTKLVLAKMNPEKVDNAISSIYRVWLAVAAVLMIEFAQTISMAMSISDFLKKPIDRFLAPTVRMAVPDQYHKWVPVVLGWTAKAIAIAIAFTIDSVISGFASALKGGLMMAQATYQFLVFRDIKLGGLVKSPDHNESNLDEGLSYVFAGLGFFFQLRLGFSLPFPLNFLLFPFRFAENWIKWSLIKNS</sequence>
<feature type="transmembrane region" description="Helical" evidence="1">
    <location>
        <begin position="21"/>
        <end position="44"/>
    </location>
</feature>
<keyword evidence="1" id="KW-0812">Transmembrane</keyword>
<dbReference type="InParanoid" id="A0A1Z5KEK2"/>